<dbReference type="RefSeq" id="WP_160613756.1">
    <property type="nucleotide sequence ID" value="NZ_JAUFQM010000001.1"/>
</dbReference>
<evidence type="ECO:0000256" key="1">
    <source>
        <dbReference type="SAM" id="SignalP"/>
    </source>
</evidence>
<evidence type="ECO:0000313" key="2">
    <source>
        <dbReference type="EMBL" id="MXO83403.1"/>
    </source>
</evidence>
<dbReference type="OrthoDB" id="7510657at2"/>
<name>A0A844Z8W5_9SPHN</name>
<organism evidence="2 3">
    <name type="scientific">Pontixanthobacter aestiaquae</name>
    <dbReference type="NCBI Taxonomy" id="1509367"/>
    <lineage>
        <taxon>Bacteria</taxon>
        <taxon>Pseudomonadati</taxon>
        <taxon>Pseudomonadota</taxon>
        <taxon>Alphaproteobacteria</taxon>
        <taxon>Sphingomonadales</taxon>
        <taxon>Erythrobacteraceae</taxon>
        <taxon>Pontixanthobacter</taxon>
    </lineage>
</organism>
<dbReference type="AlphaFoldDB" id="A0A844Z8W5"/>
<proteinExistence type="predicted"/>
<comment type="caution">
    <text evidence="2">The sequence shown here is derived from an EMBL/GenBank/DDBJ whole genome shotgun (WGS) entry which is preliminary data.</text>
</comment>
<feature type="chain" id="PRO_5032578189" evidence="1">
    <location>
        <begin position="24"/>
        <end position="88"/>
    </location>
</feature>
<dbReference type="EMBL" id="WTYZ01000001">
    <property type="protein sequence ID" value="MXO83403.1"/>
    <property type="molecule type" value="Genomic_DNA"/>
</dbReference>
<feature type="signal peptide" evidence="1">
    <location>
        <begin position="1"/>
        <end position="23"/>
    </location>
</feature>
<evidence type="ECO:0000313" key="3">
    <source>
        <dbReference type="Proteomes" id="UP000460290"/>
    </source>
</evidence>
<keyword evidence="1" id="KW-0732">Signal</keyword>
<sequence>MRRLIALLALLSGLAAAGAPVTAAQVSDVCDRITSSESAEAGKVQACKCRESRRNSSGKADTTKGRKSCKPVVIFIPTIQFGADRAYE</sequence>
<keyword evidence="3" id="KW-1185">Reference proteome</keyword>
<gene>
    <name evidence="2" type="ORF">GRI35_08505</name>
</gene>
<protein>
    <submittedName>
        <fullName evidence="2">Uncharacterized protein</fullName>
    </submittedName>
</protein>
<reference evidence="2 3" key="1">
    <citation type="submission" date="2019-12" db="EMBL/GenBank/DDBJ databases">
        <title>Genomic-based taxomic classification of the family Erythrobacteraceae.</title>
        <authorList>
            <person name="Xu L."/>
        </authorList>
    </citation>
    <scope>NUCLEOTIDE SEQUENCE [LARGE SCALE GENOMIC DNA]</scope>
    <source>
        <strain evidence="2 3">KCTC 42006</strain>
    </source>
</reference>
<accession>A0A844Z8W5</accession>
<dbReference type="Proteomes" id="UP000460290">
    <property type="component" value="Unassembled WGS sequence"/>
</dbReference>